<evidence type="ECO:0000313" key="3">
    <source>
        <dbReference type="Proteomes" id="UP000590542"/>
    </source>
</evidence>
<accession>A0A7X9E818</accession>
<dbReference type="EMBL" id="JAAZNV010000014">
    <property type="protein sequence ID" value="NMB92006.1"/>
    <property type="molecule type" value="Genomic_DNA"/>
</dbReference>
<organism evidence="2 3">
    <name type="scientific">candidate division WWE3 bacterium</name>
    <dbReference type="NCBI Taxonomy" id="2053526"/>
    <lineage>
        <taxon>Bacteria</taxon>
        <taxon>Katanobacteria</taxon>
    </lineage>
</organism>
<name>A0A7X9E818_UNCKA</name>
<gene>
    <name evidence="2" type="ORF">GYA37_04200</name>
</gene>
<protein>
    <submittedName>
        <fullName evidence="2">Uncharacterized protein</fullName>
    </submittedName>
</protein>
<reference evidence="2 3" key="1">
    <citation type="journal article" date="2020" name="Biotechnol. Biofuels">
        <title>New insights from the biogas microbiome by comprehensive genome-resolved metagenomics of nearly 1600 species originating from multiple anaerobic digesters.</title>
        <authorList>
            <person name="Campanaro S."/>
            <person name="Treu L."/>
            <person name="Rodriguez-R L.M."/>
            <person name="Kovalovszki A."/>
            <person name="Ziels R.M."/>
            <person name="Maus I."/>
            <person name="Zhu X."/>
            <person name="Kougias P.G."/>
            <person name="Basile A."/>
            <person name="Luo G."/>
            <person name="Schluter A."/>
            <person name="Konstantinidis K.T."/>
            <person name="Angelidaki I."/>
        </authorList>
    </citation>
    <scope>NUCLEOTIDE SEQUENCE [LARGE SCALE GENOMIC DNA]</scope>
    <source>
        <strain evidence="2">AS27yjCOA_202</strain>
    </source>
</reference>
<dbReference type="Proteomes" id="UP000590542">
    <property type="component" value="Unassembled WGS sequence"/>
</dbReference>
<evidence type="ECO:0000313" key="2">
    <source>
        <dbReference type="EMBL" id="NMB92006.1"/>
    </source>
</evidence>
<proteinExistence type="predicted"/>
<evidence type="ECO:0000256" key="1">
    <source>
        <dbReference type="SAM" id="MobiDB-lite"/>
    </source>
</evidence>
<sequence>MFEIEKWVQKGRDRRKEDLEERAIQGERKDPEGTARKADFDKALTYMEPYIKKIDALAKQASGVGINFEGPTQSVWEFGKYDTPSLYEVFDIHPLFQRVVEHPGFDCAPNYTSYCTLFISWELCGSGLLHGINSYYIGITKTNKGILIHIHNRIEDPLYDINLFTNYCSDLEEEFGEWIADIVRTRGL</sequence>
<comment type="caution">
    <text evidence="2">The sequence shown here is derived from an EMBL/GenBank/DDBJ whole genome shotgun (WGS) entry which is preliminary data.</text>
</comment>
<dbReference type="AlphaFoldDB" id="A0A7X9E818"/>
<feature type="region of interest" description="Disordered" evidence="1">
    <location>
        <begin position="10"/>
        <end position="35"/>
    </location>
</feature>